<keyword evidence="3" id="KW-1185">Reference proteome</keyword>
<dbReference type="EMBL" id="JAMQGP010000004">
    <property type="protein sequence ID" value="MCM2680200.1"/>
    <property type="molecule type" value="Genomic_DNA"/>
</dbReference>
<accession>A0AA42B7J6</accession>
<keyword evidence="1" id="KW-0472">Membrane</keyword>
<evidence type="ECO:0000256" key="1">
    <source>
        <dbReference type="SAM" id="Phobius"/>
    </source>
</evidence>
<feature type="transmembrane region" description="Helical" evidence="1">
    <location>
        <begin position="153"/>
        <end position="172"/>
    </location>
</feature>
<feature type="transmembrane region" description="Helical" evidence="1">
    <location>
        <begin position="21"/>
        <end position="38"/>
    </location>
</feature>
<evidence type="ECO:0000313" key="2">
    <source>
        <dbReference type="EMBL" id="MCM2680200.1"/>
    </source>
</evidence>
<feature type="transmembrane region" description="Helical" evidence="1">
    <location>
        <begin position="106"/>
        <end position="123"/>
    </location>
</feature>
<organism evidence="2 3">
    <name type="scientific">Echinimonas agarilytica</name>
    <dbReference type="NCBI Taxonomy" id="1215918"/>
    <lineage>
        <taxon>Bacteria</taxon>
        <taxon>Pseudomonadati</taxon>
        <taxon>Pseudomonadota</taxon>
        <taxon>Gammaproteobacteria</taxon>
        <taxon>Alteromonadales</taxon>
        <taxon>Echinimonadaceae</taxon>
        <taxon>Echinimonas</taxon>
    </lineage>
</organism>
<feature type="transmembrane region" description="Helical" evidence="1">
    <location>
        <begin position="130"/>
        <end position="147"/>
    </location>
</feature>
<keyword evidence="1" id="KW-1133">Transmembrane helix</keyword>
<dbReference type="InterPro" id="IPR053824">
    <property type="entry name" value="DUF7010"/>
</dbReference>
<proteinExistence type="predicted"/>
<protein>
    <submittedName>
        <fullName evidence="2">Uncharacterized protein</fullName>
    </submittedName>
</protein>
<name>A0AA42B7J6_9GAMM</name>
<keyword evidence="1" id="KW-0812">Transmembrane</keyword>
<comment type="caution">
    <text evidence="2">The sequence shown here is derived from an EMBL/GenBank/DDBJ whole genome shotgun (WGS) entry which is preliminary data.</text>
</comment>
<sequence>MDSVTQAQHDMRDAYYDGIPGIVTSGTTWLIAGLVAIFKSPMAGMLTLIFAGMLIFPISVMLCKALGRRGQHNKQNPLAPLAIEGTIWMLLSIPIAVAASLYQVELFFPAMLCVIAGRYLTFNTLYGNRMYYFFSIFLAGCGMSLAVMASPVYLGALLGGAVEIAFATAIYVQVQRDDAIA</sequence>
<dbReference type="AlphaFoldDB" id="A0AA42B7J6"/>
<evidence type="ECO:0000313" key="3">
    <source>
        <dbReference type="Proteomes" id="UP001165393"/>
    </source>
</evidence>
<dbReference type="Proteomes" id="UP001165393">
    <property type="component" value="Unassembled WGS sequence"/>
</dbReference>
<dbReference type="RefSeq" id="WP_251261620.1">
    <property type="nucleotide sequence ID" value="NZ_JAMQGP010000004.1"/>
</dbReference>
<reference evidence="2 3" key="1">
    <citation type="journal article" date="2013" name="Antonie Van Leeuwenhoek">
        <title>Echinimonas agarilytica gen. nov., sp. nov., a new gammaproteobacterium isolated from the sea urchin Strongylocentrotus intermedius.</title>
        <authorList>
            <person name="Nedashkovskaya O.I."/>
            <person name="Stenkova A.M."/>
            <person name="Zhukova N.V."/>
            <person name="Van Trappen S."/>
            <person name="Lee J.S."/>
            <person name="Kim S.B."/>
        </authorList>
    </citation>
    <scope>NUCLEOTIDE SEQUENCE [LARGE SCALE GENOMIC DNA]</scope>
    <source>
        <strain evidence="2 3">KMM 6351</strain>
    </source>
</reference>
<gene>
    <name evidence="2" type="ORF">NAF29_11035</name>
</gene>
<feature type="transmembrane region" description="Helical" evidence="1">
    <location>
        <begin position="78"/>
        <end position="100"/>
    </location>
</feature>
<feature type="transmembrane region" description="Helical" evidence="1">
    <location>
        <begin position="44"/>
        <end position="66"/>
    </location>
</feature>
<dbReference type="Pfam" id="PF22765">
    <property type="entry name" value="DUF7010"/>
    <property type="match status" value="1"/>
</dbReference>